<gene>
    <name evidence="1" type="ORF">AVDCRST_MAG18-1380</name>
</gene>
<accession>A0A6J4UZB9</accession>
<evidence type="ECO:0008006" key="2">
    <source>
        <dbReference type="Google" id="ProtNLM"/>
    </source>
</evidence>
<name>A0A6J4UZB9_9BACT</name>
<protein>
    <recommendedName>
        <fullName evidence="2">ArnR1-like winged helix-turn-helix domain-containing protein</fullName>
    </recommendedName>
</protein>
<dbReference type="EMBL" id="CADCWN010000103">
    <property type="protein sequence ID" value="CAA9564727.1"/>
    <property type="molecule type" value="Genomic_DNA"/>
</dbReference>
<proteinExistence type="predicted"/>
<organism evidence="1">
    <name type="scientific">uncultured Thermomicrobiales bacterium</name>
    <dbReference type="NCBI Taxonomy" id="1645740"/>
    <lineage>
        <taxon>Bacteria</taxon>
        <taxon>Pseudomonadati</taxon>
        <taxon>Thermomicrobiota</taxon>
        <taxon>Thermomicrobia</taxon>
        <taxon>Thermomicrobiales</taxon>
        <taxon>environmental samples</taxon>
    </lineage>
</organism>
<dbReference type="AlphaFoldDB" id="A0A6J4UZB9"/>
<evidence type="ECO:0000313" key="1">
    <source>
        <dbReference type="EMBL" id="CAA9564727.1"/>
    </source>
</evidence>
<reference evidence="1" key="1">
    <citation type="submission" date="2020-02" db="EMBL/GenBank/DDBJ databases">
        <authorList>
            <person name="Meier V. D."/>
        </authorList>
    </citation>
    <scope>NUCLEOTIDE SEQUENCE</scope>
    <source>
        <strain evidence="1">AVDCRST_MAG18</strain>
    </source>
</reference>
<sequence length="86" mass="9579">MSLHEPHFKPKNNHVQLVLHRLHQEAPTATGKAIDFRTICTMVSIPHDLRAALLKTLVEKGYVTREAGDMIRITKAGTNVAMTPLP</sequence>